<reference evidence="6" key="1">
    <citation type="journal article" date="2014" name="Int. J. Syst. Evol. Microbiol.">
        <title>Complete genome sequence of Corynebacterium casei LMG S-19264T (=DSM 44701T), isolated from a smear-ripened cheese.</title>
        <authorList>
            <consortium name="US DOE Joint Genome Institute (JGI-PGF)"/>
            <person name="Walter F."/>
            <person name="Albersmeier A."/>
            <person name="Kalinowski J."/>
            <person name="Ruckert C."/>
        </authorList>
    </citation>
    <scope>NUCLEOTIDE SEQUENCE</scope>
    <source>
        <strain evidence="6">VKM Ac-1958</strain>
    </source>
</reference>
<dbReference type="GO" id="GO:0000976">
    <property type="term" value="F:transcription cis-regulatory region binding"/>
    <property type="evidence" value="ECO:0007669"/>
    <property type="project" value="TreeGrafter"/>
</dbReference>
<dbReference type="InterPro" id="IPR025996">
    <property type="entry name" value="MT1864/Rv1816-like_C"/>
</dbReference>
<dbReference type="Pfam" id="PF00440">
    <property type="entry name" value="TetR_N"/>
    <property type="match status" value="1"/>
</dbReference>
<keyword evidence="7" id="KW-1185">Reference proteome</keyword>
<evidence type="ECO:0000259" key="5">
    <source>
        <dbReference type="PROSITE" id="PS50977"/>
    </source>
</evidence>
<dbReference type="InterPro" id="IPR001647">
    <property type="entry name" value="HTH_TetR"/>
</dbReference>
<evidence type="ECO:0000313" key="6">
    <source>
        <dbReference type="EMBL" id="GLK01425.1"/>
    </source>
</evidence>
<dbReference type="GO" id="GO:0003700">
    <property type="term" value="F:DNA-binding transcription factor activity"/>
    <property type="evidence" value="ECO:0007669"/>
    <property type="project" value="TreeGrafter"/>
</dbReference>
<dbReference type="Proteomes" id="UP001142325">
    <property type="component" value="Unassembled WGS sequence"/>
</dbReference>
<dbReference type="Pfam" id="PF13305">
    <property type="entry name" value="TetR_C_33"/>
    <property type="match status" value="1"/>
</dbReference>
<feature type="DNA-binding region" description="H-T-H motif" evidence="4">
    <location>
        <begin position="29"/>
        <end position="48"/>
    </location>
</feature>
<dbReference type="PROSITE" id="PS50977">
    <property type="entry name" value="HTH_TETR_2"/>
    <property type="match status" value="1"/>
</dbReference>
<evidence type="ECO:0000256" key="3">
    <source>
        <dbReference type="ARBA" id="ARBA00023163"/>
    </source>
</evidence>
<comment type="caution">
    <text evidence="6">The sequence shown here is derived from an EMBL/GenBank/DDBJ whole genome shotgun (WGS) entry which is preliminary data.</text>
</comment>
<evidence type="ECO:0000256" key="1">
    <source>
        <dbReference type="ARBA" id="ARBA00023015"/>
    </source>
</evidence>
<proteinExistence type="predicted"/>
<gene>
    <name evidence="6" type="ORF">GCM10017596_11400</name>
</gene>
<dbReference type="SUPFAM" id="SSF46689">
    <property type="entry name" value="Homeodomain-like"/>
    <property type="match status" value="1"/>
</dbReference>
<dbReference type="RefSeq" id="WP_204939069.1">
    <property type="nucleotide sequence ID" value="NZ_BAAAUM010000001.1"/>
</dbReference>
<evidence type="ECO:0000256" key="2">
    <source>
        <dbReference type="ARBA" id="ARBA00023125"/>
    </source>
</evidence>
<dbReference type="InterPro" id="IPR050109">
    <property type="entry name" value="HTH-type_TetR-like_transc_reg"/>
</dbReference>
<dbReference type="Gene3D" id="1.10.357.10">
    <property type="entry name" value="Tetracycline Repressor, domain 2"/>
    <property type="match status" value="1"/>
</dbReference>
<dbReference type="InterPro" id="IPR009057">
    <property type="entry name" value="Homeodomain-like_sf"/>
</dbReference>
<organism evidence="6 7">
    <name type="scientific">Microbacterium keratanolyticum</name>
    <dbReference type="NCBI Taxonomy" id="67574"/>
    <lineage>
        <taxon>Bacteria</taxon>
        <taxon>Bacillati</taxon>
        <taxon>Actinomycetota</taxon>
        <taxon>Actinomycetes</taxon>
        <taxon>Micrococcales</taxon>
        <taxon>Microbacteriaceae</taxon>
        <taxon>Microbacterium</taxon>
    </lineage>
</organism>
<dbReference type="AlphaFoldDB" id="A0A9W6HSV4"/>
<protein>
    <submittedName>
        <fullName evidence="6">TetR family transcriptional regulator</fullName>
    </submittedName>
</protein>
<dbReference type="InterPro" id="IPR036271">
    <property type="entry name" value="Tet_transcr_reg_TetR-rel_C_sf"/>
</dbReference>
<dbReference type="PANTHER" id="PTHR30055">
    <property type="entry name" value="HTH-TYPE TRANSCRIPTIONAL REGULATOR RUTR"/>
    <property type="match status" value="1"/>
</dbReference>
<name>A0A9W6HSV4_9MICO</name>
<accession>A0A9W6HSV4</accession>
<evidence type="ECO:0000256" key="4">
    <source>
        <dbReference type="PROSITE-ProRule" id="PRU00335"/>
    </source>
</evidence>
<dbReference type="EMBL" id="BSET01000001">
    <property type="protein sequence ID" value="GLK01425.1"/>
    <property type="molecule type" value="Genomic_DNA"/>
</dbReference>
<sequence length="179" mass="18743">MPTPDRTSRSEIIAAGRFLLEREGPSGVTMRAVADHVGVRAPSLYKRIADRDALLTAIVEDVIDDLGSALSPHTGDLRSLAVAFRGFGHANPEGFRLLSSPLAPLDALQRAAAPVISSCAAKVGESEAALHAARMFTAWATGFLSMEIAGAFRLGGDVDAAFEYALAHIIAGITDSETA</sequence>
<keyword evidence="1" id="KW-0805">Transcription regulation</keyword>
<evidence type="ECO:0000313" key="7">
    <source>
        <dbReference type="Proteomes" id="UP001142325"/>
    </source>
</evidence>
<feature type="domain" description="HTH tetR-type" evidence="5">
    <location>
        <begin position="6"/>
        <end position="66"/>
    </location>
</feature>
<reference evidence="6" key="2">
    <citation type="submission" date="2023-01" db="EMBL/GenBank/DDBJ databases">
        <authorList>
            <person name="Sun Q."/>
            <person name="Evtushenko L."/>
        </authorList>
    </citation>
    <scope>NUCLEOTIDE SEQUENCE</scope>
    <source>
        <strain evidence="6">VKM Ac-1958</strain>
    </source>
</reference>
<dbReference type="PANTHER" id="PTHR30055:SF234">
    <property type="entry name" value="HTH-TYPE TRANSCRIPTIONAL REGULATOR BETI"/>
    <property type="match status" value="1"/>
</dbReference>
<dbReference type="SUPFAM" id="SSF48498">
    <property type="entry name" value="Tetracyclin repressor-like, C-terminal domain"/>
    <property type="match status" value="1"/>
</dbReference>
<keyword evidence="3" id="KW-0804">Transcription</keyword>
<dbReference type="Gene3D" id="1.10.10.60">
    <property type="entry name" value="Homeodomain-like"/>
    <property type="match status" value="1"/>
</dbReference>
<keyword evidence="2 4" id="KW-0238">DNA-binding</keyword>